<keyword evidence="2" id="KW-1185">Reference proteome</keyword>
<organism evidence="1 2">
    <name type="scientific">Magnetospirillum fulvum</name>
    <name type="common">Rhodospirillum fulvum</name>
    <dbReference type="NCBI Taxonomy" id="1082"/>
    <lineage>
        <taxon>Bacteria</taxon>
        <taxon>Pseudomonadati</taxon>
        <taxon>Pseudomonadota</taxon>
        <taxon>Alphaproteobacteria</taxon>
        <taxon>Rhodospirillales</taxon>
        <taxon>Rhodospirillaceae</taxon>
        <taxon>Magnetospirillum</taxon>
    </lineage>
</organism>
<sequence length="102" mass="10723">MGLFSDLKKKASDTLNQALAEHPEYKERAIKAAGELQALGQKAADELSKKAPAVKEALNAGTLKAVELGQKAVDALPPAIESLKGTLANVQAKVAKDSSERK</sequence>
<reference evidence="2" key="1">
    <citation type="submission" date="2016-10" db="EMBL/GenBank/DDBJ databases">
        <authorList>
            <person name="Varghese N."/>
            <person name="Submissions S."/>
        </authorList>
    </citation>
    <scope>NUCLEOTIDE SEQUENCE [LARGE SCALE GENOMIC DNA]</scope>
    <source>
        <strain evidence="2">DSM 13234</strain>
    </source>
</reference>
<gene>
    <name evidence="1" type="ORF">SAMN04244559_02894</name>
</gene>
<proteinExistence type="predicted"/>
<name>A0A1H6J4N7_MAGFU</name>
<dbReference type="AlphaFoldDB" id="A0A1H6J4N7"/>
<evidence type="ECO:0000313" key="2">
    <source>
        <dbReference type="Proteomes" id="UP000182983"/>
    </source>
</evidence>
<accession>A0A1H6J4N7</accession>
<dbReference type="EMBL" id="FNWO01000013">
    <property type="protein sequence ID" value="SEH54479.1"/>
    <property type="molecule type" value="Genomic_DNA"/>
</dbReference>
<dbReference type="Proteomes" id="UP000182983">
    <property type="component" value="Unassembled WGS sequence"/>
</dbReference>
<evidence type="ECO:0000313" key="1">
    <source>
        <dbReference type="EMBL" id="SEH54479.1"/>
    </source>
</evidence>
<dbReference type="OrthoDB" id="7357409at2"/>
<dbReference type="RefSeq" id="WP_074769798.1">
    <property type="nucleotide sequence ID" value="NZ_FNWO01000013.1"/>
</dbReference>
<protein>
    <submittedName>
        <fullName evidence="1">Uncharacterized protein</fullName>
    </submittedName>
</protein>